<dbReference type="InterPro" id="IPR051604">
    <property type="entry name" value="Ergot_Alk_Oxidoreductase"/>
</dbReference>
<reference evidence="2 3" key="1">
    <citation type="submission" date="2019-09" db="EMBL/GenBank/DDBJ databases">
        <authorList>
            <person name="Wang X."/>
        </authorList>
    </citation>
    <scope>NUCLEOTIDE SEQUENCE [LARGE SCALE GENOMIC DNA]</scope>
    <source>
        <strain evidence="2 3">CICC 11023</strain>
    </source>
</reference>
<dbReference type="OrthoDB" id="3510772at2"/>
<feature type="domain" description="NAD(P)-binding" evidence="1">
    <location>
        <begin position="7"/>
        <end position="175"/>
    </location>
</feature>
<dbReference type="Pfam" id="PF13460">
    <property type="entry name" value="NAD_binding_10"/>
    <property type="match status" value="1"/>
</dbReference>
<dbReference type="SUPFAM" id="SSF51735">
    <property type="entry name" value="NAD(P)-binding Rossmann-fold domains"/>
    <property type="match status" value="1"/>
</dbReference>
<dbReference type="RefSeq" id="WP_150403208.1">
    <property type="nucleotide sequence ID" value="NZ_VXLC01000006.1"/>
</dbReference>
<evidence type="ECO:0000313" key="3">
    <source>
        <dbReference type="Proteomes" id="UP000323876"/>
    </source>
</evidence>
<comment type="caution">
    <text evidence="2">The sequence shown here is derived from an EMBL/GenBank/DDBJ whole genome shotgun (WGS) entry which is preliminary data.</text>
</comment>
<sequence length="275" mass="29569">MKILVTGATGWVGRNLVELLLTGGAEVRALTRRPESAELPAAVEIVGGDLEKPESLSGVFDGIDRLFLIVAGETTAQVVDAAKQAGVQRVVTHSASSAGFGGDRGGEYHRAFESVVENSGLAWTHVRPGMFANNLLSWAGPIKRTGIVRLPYDNARQAPVDELDVAAVAAAALLDDSHGGRVYTLSGPAALTKTEQFAVIGAAIGKDVRFEEITPEQWRAEGSEQFPGHLMDWLLEYWERTLAQPEPVRHDIEQVLGVPARPLSEWAGLHSDDFS</sequence>
<dbReference type="EMBL" id="VXLC01000006">
    <property type="protein sequence ID" value="KAA8887638.1"/>
    <property type="molecule type" value="Genomic_DNA"/>
</dbReference>
<dbReference type="InterPro" id="IPR016040">
    <property type="entry name" value="NAD(P)-bd_dom"/>
</dbReference>
<dbReference type="InterPro" id="IPR036291">
    <property type="entry name" value="NAD(P)-bd_dom_sf"/>
</dbReference>
<dbReference type="Proteomes" id="UP000323876">
    <property type="component" value="Unassembled WGS sequence"/>
</dbReference>
<dbReference type="PANTHER" id="PTHR43162:SF1">
    <property type="entry name" value="PRESTALK A DIFFERENTIATION PROTEIN A"/>
    <property type="match status" value="1"/>
</dbReference>
<dbReference type="Gene3D" id="3.90.25.10">
    <property type="entry name" value="UDP-galactose 4-epimerase, domain 1"/>
    <property type="match status" value="1"/>
</dbReference>
<dbReference type="AlphaFoldDB" id="A0A5N0EDZ4"/>
<evidence type="ECO:0000259" key="1">
    <source>
        <dbReference type="Pfam" id="PF13460"/>
    </source>
</evidence>
<keyword evidence="3" id="KW-1185">Reference proteome</keyword>
<organism evidence="2 3">
    <name type="scientific">Nocardia colli</name>
    <dbReference type="NCBI Taxonomy" id="2545717"/>
    <lineage>
        <taxon>Bacteria</taxon>
        <taxon>Bacillati</taxon>
        <taxon>Actinomycetota</taxon>
        <taxon>Actinomycetes</taxon>
        <taxon>Mycobacteriales</taxon>
        <taxon>Nocardiaceae</taxon>
        <taxon>Nocardia</taxon>
    </lineage>
</organism>
<name>A0A5N0EDZ4_9NOCA</name>
<proteinExistence type="predicted"/>
<dbReference type="Gene3D" id="3.40.50.720">
    <property type="entry name" value="NAD(P)-binding Rossmann-like Domain"/>
    <property type="match status" value="1"/>
</dbReference>
<evidence type="ECO:0000313" key="2">
    <source>
        <dbReference type="EMBL" id="KAA8887638.1"/>
    </source>
</evidence>
<protein>
    <submittedName>
        <fullName evidence="2">NAD(P)H-binding protein</fullName>
    </submittedName>
</protein>
<gene>
    <name evidence="2" type="ORF">F3087_18460</name>
</gene>
<dbReference type="PANTHER" id="PTHR43162">
    <property type="match status" value="1"/>
</dbReference>
<accession>A0A5N0EDZ4</accession>